<gene>
    <name evidence="1" type="ORF">POPTR_003G065050</name>
</gene>
<sequence>MVTKVRPWSVYDTSIESSCLTTTWKRLLHTL</sequence>
<protein>
    <submittedName>
        <fullName evidence="1">Uncharacterized protein</fullName>
    </submittedName>
</protein>
<evidence type="ECO:0000313" key="1">
    <source>
        <dbReference type="EMBL" id="RQO87945.1"/>
    </source>
</evidence>
<dbReference type="AlphaFoldDB" id="A0A3N7EUI0"/>
<evidence type="ECO:0000313" key="2">
    <source>
        <dbReference type="Proteomes" id="UP000006729"/>
    </source>
</evidence>
<proteinExistence type="predicted"/>
<dbReference type="EMBL" id="CM009292">
    <property type="protein sequence ID" value="RQO87945.1"/>
    <property type="molecule type" value="Genomic_DNA"/>
</dbReference>
<keyword evidence="2" id="KW-1185">Reference proteome</keyword>
<organism evidence="1 2">
    <name type="scientific">Populus trichocarpa</name>
    <name type="common">Western balsam poplar</name>
    <name type="synonym">Populus balsamifera subsp. trichocarpa</name>
    <dbReference type="NCBI Taxonomy" id="3694"/>
    <lineage>
        <taxon>Eukaryota</taxon>
        <taxon>Viridiplantae</taxon>
        <taxon>Streptophyta</taxon>
        <taxon>Embryophyta</taxon>
        <taxon>Tracheophyta</taxon>
        <taxon>Spermatophyta</taxon>
        <taxon>Magnoliopsida</taxon>
        <taxon>eudicotyledons</taxon>
        <taxon>Gunneridae</taxon>
        <taxon>Pentapetalae</taxon>
        <taxon>rosids</taxon>
        <taxon>fabids</taxon>
        <taxon>Malpighiales</taxon>
        <taxon>Salicaceae</taxon>
        <taxon>Saliceae</taxon>
        <taxon>Populus</taxon>
    </lineage>
</organism>
<dbReference type="Proteomes" id="UP000006729">
    <property type="component" value="Chromosome 3"/>
</dbReference>
<name>A0A3N7EUI0_POPTR</name>
<dbReference type="InParanoid" id="A0A3N7EUI0"/>
<accession>A0A3N7EUI0</accession>
<reference evidence="1 2" key="1">
    <citation type="journal article" date="2006" name="Science">
        <title>The genome of black cottonwood, Populus trichocarpa (Torr. &amp; Gray).</title>
        <authorList>
            <person name="Tuskan G.A."/>
            <person name="Difazio S."/>
            <person name="Jansson S."/>
            <person name="Bohlmann J."/>
            <person name="Grigoriev I."/>
            <person name="Hellsten U."/>
            <person name="Putnam N."/>
            <person name="Ralph S."/>
            <person name="Rombauts S."/>
            <person name="Salamov A."/>
            <person name="Schein J."/>
            <person name="Sterck L."/>
            <person name="Aerts A."/>
            <person name="Bhalerao R.R."/>
            <person name="Bhalerao R.P."/>
            <person name="Blaudez D."/>
            <person name="Boerjan W."/>
            <person name="Brun A."/>
            <person name="Brunner A."/>
            <person name="Busov V."/>
            <person name="Campbell M."/>
            <person name="Carlson J."/>
            <person name="Chalot M."/>
            <person name="Chapman J."/>
            <person name="Chen G.L."/>
            <person name="Cooper D."/>
            <person name="Coutinho P.M."/>
            <person name="Couturier J."/>
            <person name="Covert S."/>
            <person name="Cronk Q."/>
            <person name="Cunningham R."/>
            <person name="Davis J."/>
            <person name="Degroeve S."/>
            <person name="Dejardin A."/>
            <person name="Depamphilis C."/>
            <person name="Detter J."/>
            <person name="Dirks B."/>
            <person name="Dubchak I."/>
            <person name="Duplessis S."/>
            <person name="Ehlting J."/>
            <person name="Ellis B."/>
            <person name="Gendler K."/>
            <person name="Goodstein D."/>
            <person name="Gribskov M."/>
            <person name="Grimwood J."/>
            <person name="Groover A."/>
            <person name="Gunter L."/>
            <person name="Hamberger B."/>
            <person name="Heinze B."/>
            <person name="Helariutta Y."/>
            <person name="Henrissat B."/>
            <person name="Holligan D."/>
            <person name="Holt R."/>
            <person name="Huang W."/>
            <person name="Islam-Faridi N."/>
            <person name="Jones S."/>
            <person name="Jones-Rhoades M."/>
            <person name="Jorgensen R."/>
            <person name="Joshi C."/>
            <person name="Kangasjarvi J."/>
            <person name="Karlsson J."/>
            <person name="Kelleher C."/>
            <person name="Kirkpatrick R."/>
            <person name="Kirst M."/>
            <person name="Kohler A."/>
            <person name="Kalluri U."/>
            <person name="Larimer F."/>
            <person name="Leebens-Mack J."/>
            <person name="Leple J.C."/>
            <person name="Locascio P."/>
            <person name="Lou Y."/>
            <person name="Lucas S."/>
            <person name="Martin F."/>
            <person name="Montanini B."/>
            <person name="Napoli C."/>
            <person name="Nelson D.R."/>
            <person name="Nelson C."/>
            <person name="Nieminen K."/>
            <person name="Nilsson O."/>
            <person name="Pereda V."/>
            <person name="Peter G."/>
            <person name="Philippe R."/>
            <person name="Pilate G."/>
            <person name="Poliakov A."/>
            <person name="Razumovskaya J."/>
            <person name="Richardson P."/>
            <person name="Rinaldi C."/>
            <person name="Ritland K."/>
            <person name="Rouze P."/>
            <person name="Ryaboy D."/>
            <person name="Schmutz J."/>
            <person name="Schrader J."/>
            <person name="Segerman B."/>
            <person name="Shin H."/>
            <person name="Siddiqui A."/>
            <person name="Sterky F."/>
            <person name="Terry A."/>
            <person name="Tsai C.J."/>
            <person name="Uberbacher E."/>
            <person name="Unneberg P."/>
            <person name="Vahala J."/>
            <person name="Wall K."/>
            <person name="Wessler S."/>
            <person name="Yang G."/>
            <person name="Yin T."/>
            <person name="Douglas C."/>
            <person name="Marra M."/>
            <person name="Sandberg G."/>
            <person name="Van de Peer Y."/>
            <person name="Rokhsar D."/>
        </authorList>
    </citation>
    <scope>NUCLEOTIDE SEQUENCE [LARGE SCALE GENOMIC DNA]</scope>
    <source>
        <strain evidence="2">cv. Nisqually</strain>
    </source>
</reference>